<organism evidence="5 6">
    <name type="scientific">Streptomyces lasalocidi</name>
    <name type="common">Streptomyces lasaliensis</name>
    <dbReference type="NCBI Taxonomy" id="324833"/>
    <lineage>
        <taxon>Bacteria</taxon>
        <taxon>Bacillati</taxon>
        <taxon>Actinomycetota</taxon>
        <taxon>Actinomycetes</taxon>
        <taxon>Kitasatosporales</taxon>
        <taxon>Streptomycetaceae</taxon>
        <taxon>Streptomyces</taxon>
    </lineage>
</organism>
<dbReference type="InterPro" id="IPR006311">
    <property type="entry name" value="TAT_signal"/>
</dbReference>
<evidence type="ECO:0000256" key="3">
    <source>
        <dbReference type="PIRSR" id="PIRSR601613-1"/>
    </source>
</evidence>
<dbReference type="EMBL" id="SZNQ01000001">
    <property type="protein sequence ID" value="TKT04604.1"/>
    <property type="molecule type" value="Genomic_DNA"/>
</dbReference>
<dbReference type="GO" id="GO:0016491">
    <property type="term" value="F:oxidoreductase activity"/>
    <property type="evidence" value="ECO:0007669"/>
    <property type="project" value="UniProtKB-KW"/>
</dbReference>
<comment type="caution">
    <text evidence="5">The sequence shown here is derived from an EMBL/GenBank/DDBJ whole genome shotgun (WGS) entry which is preliminary data.</text>
</comment>
<evidence type="ECO:0000256" key="2">
    <source>
        <dbReference type="ARBA" id="ARBA00023002"/>
    </source>
</evidence>
<dbReference type="InterPro" id="IPR001613">
    <property type="entry name" value="Flavin_amine_oxidase"/>
</dbReference>
<protein>
    <submittedName>
        <fullName evidence="5">FAD-dependent oxidoreductase</fullName>
    </submittedName>
</protein>
<evidence type="ECO:0000313" key="6">
    <source>
        <dbReference type="Proteomes" id="UP000305929"/>
    </source>
</evidence>
<keyword evidence="2" id="KW-0560">Oxidoreductase</keyword>
<evidence type="ECO:0000259" key="4">
    <source>
        <dbReference type="Pfam" id="PF01593"/>
    </source>
</evidence>
<dbReference type="PRINTS" id="PR00757">
    <property type="entry name" value="AMINEOXDASEF"/>
</dbReference>
<dbReference type="PANTHER" id="PTHR10742">
    <property type="entry name" value="FLAVIN MONOAMINE OXIDASE"/>
    <property type="match status" value="1"/>
</dbReference>
<dbReference type="InterPro" id="IPR050281">
    <property type="entry name" value="Flavin_monoamine_oxidase"/>
</dbReference>
<name>A0A4U5WQL3_STRLS</name>
<dbReference type="InterPro" id="IPR036188">
    <property type="entry name" value="FAD/NAD-bd_sf"/>
</dbReference>
<sequence length="477" mass="50602">MSSRPIPAPRHAAASPGRRLFLKAAGTTALAGAVGTLPYTGSTAHALTETSTDVVVIGAGYAGGTAARELAARGLRVTVLEARNRIGGRIWTDTMSGARIELGGGWLSPDHQLVAQEMQRYGLTNVGDVVPTQSLMPASNGFQALSPTDANAQLGGLFEQFYDGSQQYFAHPYDPLYRADLLQQQDQLSFTDRIAQLSMSSLDKQWLAGYFTAYTGNENNARAMTSMAQWWALGGWTMEGWEKQTAFKPAGGMTELLQKMLATPGINLQLSSPVSAVSSTSTGVQVRLTSGQVVKARTVVVATPVNVWKTIQFSPGLPAAHTAATTEGVGVSLATKLWIHLSGDVDAVYAQGTENSALPLMIPQQQLPGGGRLMIGFAGSSLNVTDKAAVQAAVRTYIPGATIVTYRAQQWGADRWSRGGWGLRRPTQLLRQLPALQQPYGRVLFAGADIASGWNGAFIEGAVETGLRAAQQAVALV</sequence>
<dbReference type="InterPro" id="IPR019546">
    <property type="entry name" value="TAT_signal_bac_arc"/>
</dbReference>
<dbReference type="RefSeq" id="WP_137310426.1">
    <property type="nucleotide sequence ID" value="NZ_SZNQ01000001.1"/>
</dbReference>
<proteinExistence type="predicted"/>
<dbReference type="Proteomes" id="UP000305929">
    <property type="component" value="Unassembled WGS sequence"/>
</dbReference>
<feature type="binding site" evidence="3">
    <location>
        <position position="377"/>
    </location>
    <ligand>
        <name>substrate</name>
    </ligand>
</feature>
<keyword evidence="6" id="KW-1185">Reference proteome</keyword>
<dbReference type="AlphaFoldDB" id="A0A4U5WQL3"/>
<evidence type="ECO:0000256" key="1">
    <source>
        <dbReference type="ARBA" id="ARBA00001974"/>
    </source>
</evidence>
<dbReference type="PANTHER" id="PTHR10742:SF410">
    <property type="entry name" value="LYSINE-SPECIFIC HISTONE DEMETHYLASE 2"/>
    <property type="match status" value="1"/>
</dbReference>
<dbReference type="PROSITE" id="PS51318">
    <property type="entry name" value="TAT"/>
    <property type="match status" value="1"/>
</dbReference>
<dbReference type="SUPFAM" id="SSF51905">
    <property type="entry name" value="FAD/NAD(P)-binding domain"/>
    <property type="match status" value="1"/>
</dbReference>
<comment type="cofactor">
    <cofactor evidence="1">
        <name>FAD</name>
        <dbReference type="ChEBI" id="CHEBI:57692"/>
    </cofactor>
</comment>
<dbReference type="OrthoDB" id="337830at2"/>
<accession>A0A4U5WQL3</accession>
<feature type="binding site" evidence="3">
    <location>
        <begin position="81"/>
        <end position="82"/>
    </location>
    <ligand>
        <name>FAD</name>
        <dbReference type="ChEBI" id="CHEBI:57692"/>
    </ligand>
</feature>
<dbReference type="NCBIfam" id="TIGR01409">
    <property type="entry name" value="TAT_signal_seq"/>
    <property type="match status" value="1"/>
</dbReference>
<feature type="domain" description="Amine oxidase" evidence="4">
    <location>
        <begin position="65"/>
        <end position="472"/>
    </location>
</feature>
<dbReference type="Gene3D" id="3.50.50.60">
    <property type="entry name" value="FAD/NAD(P)-binding domain"/>
    <property type="match status" value="1"/>
</dbReference>
<evidence type="ECO:0000313" key="5">
    <source>
        <dbReference type="EMBL" id="TKT04604.1"/>
    </source>
</evidence>
<dbReference type="InterPro" id="IPR002937">
    <property type="entry name" value="Amino_oxidase"/>
</dbReference>
<reference evidence="5 6" key="1">
    <citation type="submission" date="2019-04" db="EMBL/GenBank/DDBJ databases">
        <title>Streptomyces lasaliensis sp. nov., an Actinomycete isolated from soil which produces the polyether antibiotic lasalocid.</title>
        <authorList>
            <person name="Erwin G."/>
            <person name="Haber C."/>
        </authorList>
    </citation>
    <scope>NUCLEOTIDE SEQUENCE [LARGE SCALE GENOMIC DNA]</scope>
    <source>
        <strain evidence="5 6">X-537</strain>
    </source>
</reference>
<gene>
    <name evidence="5" type="ORF">E4U91_34455</name>
</gene>
<dbReference type="Pfam" id="PF01593">
    <property type="entry name" value="Amino_oxidase"/>
    <property type="match status" value="1"/>
</dbReference>
<feature type="binding site" evidence="3">
    <location>
        <position position="274"/>
    </location>
    <ligand>
        <name>FAD</name>
        <dbReference type="ChEBI" id="CHEBI:57692"/>
    </ligand>
</feature>